<accession>A0A4V3G630</accession>
<evidence type="ECO:0000259" key="1">
    <source>
        <dbReference type="Pfam" id="PF13478"/>
    </source>
</evidence>
<dbReference type="Pfam" id="PF13478">
    <property type="entry name" value="XdhC_C"/>
    <property type="match status" value="1"/>
</dbReference>
<reference evidence="2 3" key="1">
    <citation type="submission" date="2019-03" db="EMBL/GenBank/DDBJ databases">
        <title>Subsurface microbial communities from deep shales in Ohio and West Virginia, USA.</title>
        <authorList>
            <person name="Wrighton K."/>
        </authorList>
    </citation>
    <scope>NUCLEOTIDE SEQUENCE [LARGE SCALE GENOMIC DNA]</scope>
    <source>
        <strain evidence="2 3">MSL9.2</strain>
    </source>
</reference>
<comment type="caution">
    <text evidence="2">The sequence shown here is derived from an EMBL/GenBank/DDBJ whole genome shotgun (WGS) entry which is preliminary data.</text>
</comment>
<dbReference type="OrthoDB" id="9773039at2"/>
<dbReference type="InterPro" id="IPR052698">
    <property type="entry name" value="MoCofactor_Util/Proc"/>
</dbReference>
<evidence type="ECO:0000313" key="3">
    <source>
        <dbReference type="Proteomes" id="UP000294697"/>
    </source>
</evidence>
<dbReference type="AlphaFoldDB" id="A0A4V3G630"/>
<proteinExistence type="predicted"/>
<sequence>MAEVEDFFKKVFDELEGNKKILTAVLTNIDSEEISQNLLGEMFLFDEDGIIDFSSEQLENELEQFLLNQDFKKEILELRENKNLDSQLKSIHLDQDNRLEIFLEPVVDQPHLTVFGAGHIAEPLVKICSLLDFTITVVDDREEFLNYDKFPTADQLLLLDYEDYFADAKIKENDYLVIVTRGHQHDYQVLKNVINSEAAYLGMIGSSRKIETVYNQLRDDGIKESKLEAVHAPIGLDIGSETPAEIAVAIAAEIIAVRRDK</sequence>
<dbReference type="PANTHER" id="PTHR30388:SF6">
    <property type="entry name" value="XANTHINE DEHYDROGENASE SUBUNIT A-RELATED"/>
    <property type="match status" value="1"/>
</dbReference>
<dbReference type="Proteomes" id="UP000294697">
    <property type="component" value="Unassembled WGS sequence"/>
</dbReference>
<dbReference type="Gene3D" id="3.40.50.720">
    <property type="entry name" value="NAD(P)-binding Rossmann-like Domain"/>
    <property type="match status" value="1"/>
</dbReference>
<dbReference type="PANTHER" id="PTHR30388">
    <property type="entry name" value="ALDEHYDE OXIDOREDUCTASE MOLYBDENUM COFACTOR ASSEMBLY PROTEIN"/>
    <property type="match status" value="1"/>
</dbReference>
<dbReference type="EMBL" id="SODA01000001">
    <property type="protein sequence ID" value="TDW07689.1"/>
    <property type="molecule type" value="Genomic_DNA"/>
</dbReference>
<protein>
    <submittedName>
        <fullName evidence="2">Xanthine dehydrogenase accessory factor</fullName>
    </submittedName>
</protein>
<evidence type="ECO:0000313" key="2">
    <source>
        <dbReference type="EMBL" id="TDW07689.1"/>
    </source>
</evidence>
<organism evidence="2 3">
    <name type="scientific">Halanaerobium saccharolyticum</name>
    <dbReference type="NCBI Taxonomy" id="43595"/>
    <lineage>
        <taxon>Bacteria</taxon>
        <taxon>Bacillati</taxon>
        <taxon>Bacillota</taxon>
        <taxon>Clostridia</taxon>
        <taxon>Halanaerobiales</taxon>
        <taxon>Halanaerobiaceae</taxon>
        <taxon>Halanaerobium</taxon>
    </lineage>
</organism>
<feature type="domain" description="XdhC Rossmann" evidence="1">
    <location>
        <begin position="112"/>
        <end position="254"/>
    </location>
</feature>
<dbReference type="RefSeq" id="WP_111571078.1">
    <property type="nucleotide sequence ID" value="NZ_QLME01000002.1"/>
</dbReference>
<dbReference type="InterPro" id="IPR027051">
    <property type="entry name" value="XdhC_Rossmann_dom"/>
</dbReference>
<gene>
    <name evidence="2" type="ORF">C8C77_101162</name>
</gene>
<name>A0A4V3G630_9FIRM</name>